<comment type="caution">
    <text evidence="1">The sequence shown here is derived from an EMBL/GenBank/DDBJ whole genome shotgun (WGS) entry which is preliminary data.</text>
</comment>
<accession>A0AAP2GFE0</accession>
<gene>
    <name evidence="1" type="ORF">KK078_22380</name>
</gene>
<dbReference type="InterPro" id="IPR032560">
    <property type="entry name" value="DUF4932"/>
</dbReference>
<organism evidence="1 2">
    <name type="scientific">Dawidia soli</name>
    <dbReference type="NCBI Taxonomy" id="2782352"/>
    <lineage>
        <taxon>Bacteria</taxon>
        <taxon>Pseudomonadati</taxon>
        <taxon>Bacteroidota</taxon>
        <taxon>Cytophagia</taxon>
        <taxon>Cytophagales</taxon>
        <taxon>Chryseotaleaceae</taxon>
        <taxon>Dawidia</taxon>
    </lineage>
</organism>
<sequence>MKNKYKECKLVLNGVNFSVDPRIELFHTVEVIQGIPFVNFIELDYKQKIASHFQHGKTHPLFAFLDKNQLYGKLFTTIDAPILMMLHLTNDLEWRKDVEVPEARRPALDSLRVLMKDFAEASNYAGFFNSNVDLYNVSLTTLTYNLPGFDEKNRLMDYCGNRNHKGYEFNVILNFLGWGNFGPRIFNKDGAQLYAVIAPEKTAIRVPTFDVGALYRLLWHEFAHSFANPAEEKIAGEFDKFEKLWEPVKESMRAQAYHSWQSVVKEHLTEAIACRMAALKFGEDAAALNYVRPQIGRRWIYLNPLLKALKYYEANREVYPTLESFMPKIAEAFQAINQHDIDGWLAEMDALKKPNLKAMPTVGAIYDTKNILIIVSTGETDREADRRLKDFIDNYKGRIKTLKDAAIIADTAALAMDLADYNLSVWGTPSGNKFLQKHLSQIPIVVHSDKIIGESVYEGTGYGLLIGWVNPFNPEKVMAVYTGQNPADLIDFNRIMNGSGNYHIFKNFITIKQSSFSKNGSVWVAK</sequence>
<evidence type="ECO:0000313" key="2">
    <source>
        <dbReference type="Proteomes" id="UP001319180"/>
    </source>
</evidence>
<proteinExistence type="predicted"/>
<dbReference type="Proteomes" id="UP001319180">
    <property type="component" value="Unassembled WGS sequence"/>
</dbReference>
<dbReference type="EMBL" id="JAHESC010000039">
    <property type="protein sequence ID" value="MBT1689329.1"/>
    <property type="molecule type" value="Genomic_DNA"/>
</dbReference>
<evidence type="ECO:0000313" key="1">
    <source>
        <dbReference type="EMBL" id="MBT1689329.1"/>
    </source>
</evidence>
<name>A0AAP2GFE0_9BACT</name>
<protein>
    <submittedName>
        <fullName evidence="1">DUF4932 domain-containing protein</fullName>
    </submittedName>
</protein>
<reference evidence="1 2" key="1">
    <citation type="submission" date="2021-05" db="EMBL/GenBank/DDBJ databases">
        <title>A Polyphasic approach of four new species of the genus Ohtaekwangia: Ohtaekwangia histidinii sp. nov., Ohtaekwangia cretensis sp. nov., Ohtaekwangia indiensis sp. nov., Ohtaekwangia reichenbachii sp. nov. from diverse environment.</title>
        <authorList>
            <person name="Octaviana S."/>
        </authorList>
    </citation>
    <scope>NUCLEOTIDE SEQUENCE [LARGE SCALE GENOMIC DNA]</scope>
    <source>
        <strain evidence="1 2">PWU37</strain>
    </source>
</reference>
<dbReference type="RefSeq" id="WP_254092555.1">
    <property type="nucleotide sequence ID" value="NZ_JAHESC010000039.1"/>
</dbReference>
<keyword evidence="2" id="KW-1185">Reference proteome</keyword>
<dbReference type="Pfam" id="PF16286">
    <property type="entry name" value="DUF4932"/>
    <property type="match status" value="1"/>
</dbReference>
<dbReference type="AlphaFoldDB" id="A0AAP2GFE0"/>